<evidence type="ECO:0000256" key="3">
    <source>
        <dbReference type="ARBA" id="ARBA00022614"/>
    </source>
</evidence>
<reference evidence="5" key="1">
    <citation type="submission" date="2021-12" db="EMBL/GenBank/DDBJ databases">
        <authorList>
            <person name="King R."/>
        </authorList>
    </citation>
    <scope>NUCLEOTIDE SEQUENCE</scope>
</reference>
<dbReference type="InterPro" id="IPR001611">
    <property type="entry name" value="Leu-rich_rpt"/>
</dbReference>
<evidence type="ECO:0000313" key="6">
    <source>
        <dbReference type="Proteomes" id="UP001154078"/>
    </source>
</evidence>
<sequence length="622" mass="70820">MDSPDLSQIINILRPTCKSISSGKETLCVSVNYLHRFNNLINENSLGGDMSSSFQVLSNIKVTQQRDIQFLEDFLQTAVNLKIVPDIEKYEGSIDIRKFSGLKNLECQKINTNFLIGLQKLRSQLKQITFTHCHCSIADILDKCAGDNTSKFTWNELKLANFSNNRIKELDVNFDTTPCLQTLDLSHNELTNFNCFNILPNLKHLNLSYNKLVNVPQFRGPICNRLQSLIISHNFLEDILNLASIVNVIQIDLSQNCIIDHKSLLAVSHLISLQTLNLLGNPLTFHPHHRNLSCNYLNKNTATTKFVLDNILLSKSEKTLVGSFYPIKQTSLTSSHNSSEEMNITSVSERGRRVRNVEIKEEGIKEEKTIAASPSVTSSQHLEIKKQVEHLRKEFGESWLNNQSGLLVKDVLGLEHKMALLSSTPYETALENTDVMENISEIKSENLNFETANDQSFENTIKQEETKEPESDISDGEDVYMGGEESMYLAKIQDSDEVFVVVTETHISERNSITSKETARWHNNTVLTCEFLEDSLTAIKITFNTIRRDRKQRIYELEEDEARNLVNAVKDKIINQEPRESKVLKYQCIKCSETFTKNKVVRVVEEPIECPKCEGKIVVQIN</sequence>
<dbReference type="PRINTS" id="PR00019">
    <property type="entry name" value="LEURICHRPT"/>
</dbReference>
<evidence type="ECO:0000313" key="5">
    <source>
        <dbReference type="EMBL" id="CAH0564166.1"/>
    </source>
</evidence>
<dbReference type="SUPFAM" id="SSF52075">
    <property type="entry name" value="Outer arm dynein light chain 1"/>
    <property type="match status" value="1"/>
</dbReference>
<dbReference type="Gene3D" id="2.20.28.30">
    <property type="entry name" value="RNA polymerase ii, chain L"/>
    <property type="match status" value="1"/>
</dbReference>
<dbReference type="PANTHER" id="PTHR15454">
    <property type="entry name" value="NISCHARIN RELATED"/>
    <property type="match status" value="1"/>
</dbReference>
<dbReference type="GO" id="GO:0005737">
    <property type="term" value="C:cytoplasm"/>
    <property type="evidence" value="ECO:0007669"/>
    <property type="project" value="UniProtKB-SubCell"/>
</dbReference>
<keyword evidence="2" id="KW-0963">Cytoplasm</keyword>
<dbReference type="PANTHER" id="PTHR15454:SF69">
    <property type="entry name" value="SERINE_THREONINE-PROTEIN KINASE 11-INTERACTING PROTEIN"/>
    <property type="match status" value="1"/>
</dbReference>
<keyword evidence="6" id="KW-1185">Reference proteome</keyword>
<gene>
    <name evidence="5" type="ORF">MELIAE_LOCUS12777</name>
</gene>
<dbReference type="Gene3D" id="3.80.10.10">
    <property type="entry name" value="Ribonuclease Inhibitor"/>
    <property type="match status" value="1"/>
</dbReference>
<name>A0A9P0BJ07_BRAAE</name>
<dbReference type="OrthoDB" id="7451790at2759"/>
<keyword evidence="3" id="KW-0433">Leucine-rich repeat</keyword>
<keyword evidence="4" id="KW-0677">Repeat</keyword>
<evidence type="ECO:0000256" key="4">
    <source>
        <dbReference type="ARBA" id="ARBA00022737"/>
    </source>
</evidence>
<comment type="subcellular location">
    <subcellularLocation>
        <location evidence="1">Cytoplasm</location>
    </subcellularLocation>
</comment>
<dbReference type="Proteomes" id="UP001154078">
    <property type="component" value="Chromosome 9"/>
</dbReference>
<evidence type="ECO:0000256" key="1">
    <source>
        <dbReference type="ARBA" id="ARBA00004496"/>
    </source>
</evidence>
<evidence type="ECO:0000256" key="2">
    <source>
        <dbReference type="ARBA" id="ARBA00022490"/>
    </source>
</evidence>
<evidence type="ECO:0008006" key="7">
    <source>
        <dbReference type="Google" id="ProtNLM"/>
    </source>
</evidence>
<dbReference type="InterPro" id="IPR032675">
    <property type="entry name" value="LRR_dom_sf"/>
</dbReference>
<protein>
    <recommendedName>
        <fullName evidence="7">Serine/threonine-protein kinase 11-interacting protein</fullName>
    </recommendedName>
</protein>
<organism evidence="5 6">
    <name type="scientific">Brassicogethes aeneus</name>
    <name type="common">Rape pollen beetle</name>
    <name type="synonym">Meligethes aeneus</name>
    <dbReference type="NCBI Taxonomy" id="1431903"/>
    <lineage>
        <taxon>Eukaryota</taxon>
        <taxon>Metazoa</taxon>
        <taxon>Ecdysozoa</taxon>
        <taxon>Arthropoda</taxon>
        <taxon>Hexapoda</taxon>
        <taxon>Insecta</taxon>
        <taxon>Pterygota</taxon>
        <taxon>Neoptera</taxon>
        <taxon>Endopterygota</taxon>
        <taxon>Coleoptera</taxon>
        <taxon>Polyphaga</taxon>
        <taxon>Cucujiformia</taxon>
        <taxon>Nitidulidae</taxon>
        <taxon>Meligethinae</taxon>
        <taxon>Brassicogethes</taxon>
    </lineage>
</organism>
<dbReference type="AlphaFoldDB" id="A0A9P0BJ07"/>
<proteinExistence type="predicted"/>
<dbReference type="PROSITE" id="PS51450">
    <property type="entry name" value="LRR"/>
    <property type="match status" value="3"/>
</dbReference>
<dbReference type="EMBL" id="OV121140">
    <property type="protein sequence ID" value="CAH0564166.1"/>
    <property type="molecule type" value="Genomic_DNA"/>
</dbReference>
<accession>A0A9P0BJ07</accession>